<name>A0A926HX14_9FIRM</name>
<dbReference type="RefSeq" id="WP_249280325.1">
    <property type="nucleotide sequence ID" value="NZ_JACRSS010000002.1"/>
</dbReference>
<dbReference type="InterPro" id="IPR016195">
    <property type="entry name" value="Pol/histidinol_Pase-like"/>
</dbReference>
<dbReference type="CDD" id="cd07432">
    <property type="entry name" value="PHP_HisPPase"/>
    <property type="match status" value="1"/>
</dbReference>
<dbReference type="Pfam" id="PF13263">
    <property type="entry name" value="PHP_C"/>
    <property type="match status" value="1"/>
</dbReference>
<dbReference type="GO" id="GO:0004534">
    <property type="term" value="F:5'-3' RNA exonuclease activity"/>
    <property type="evidence" value="ECO:0007669"/>
    <property type="project" value="TreeGrafter"/>
</dbReference>
<dbReference type="PANTHER" id="PTHR42924">
    <property type="entry name" value="EXONUCLEASE"/>
    <property type="match status" value="1"/>
</dbReference>
<comment type="caution">
    <text evidence="1">The sequence shown here is derived from an EMBL/GenBank/DDBJ whole genome shotgun (WGS) entry which is preliminary data.</text>
</comment>
<evidence type="ECO:0000313" key="1">
    <source>
        <dbReference type="EMBL" id="MBC8538595.1"/>
    </source>
</evidence>
<keyword evidence="2" id="KW-1185">Reference proteome</keyword>
<reference evidence="1" key="1">
    <citation type="submission" date="2020-08" db="EMBL/GenBank/DDBJ databases">
        <title>Genome public.</title>
        <authorList>
            <person name="Liu C."/>
            <person name="Sun Q."/>
        </authorList>
    </citation>
    <scope>NUCLEOTIDE SEQUENCE</scope>
    <source>
        <strain evidence="1">NSJ-63</strain>
    </source>
</reference>
<dbReference type="SUPFAM" id="SSF89550">
    <property type="entry name" value="PHP domain-like"/>
    <property type="match status" value="1"/>
</dbReference>
<dbReference type="GO" id="GO:0035312">
    <property type="term" value="F:5'-3' DNA exonuclease activity"/>
    <property type="evidence" value="ECO:0007669"/>
    <property type="project" value="TreeGrafter"/>
</dbReference>
<evidence type="ECO:0000313" key="2">
    <source>
        <dbReference type="Proteomes" id="UP000617951"/>
    </source>
</evidence>
<accession>A0A926HX14</accession>
<dbReference type="Gene3D" id="3.20.20.140">
    <property type="entry name" value="Metal-dependent hydrolases"/>
    <property type="match status" value="1"/>
</dbReference>
<dbReference type="AlphaFoldDB" id="A0A926HX14"/>
<dbReference type="InterPro" id="IPR052018">
    <property type="entry name" value="PHP_domain"/>
</dbReference>
<protein>
    <submittedName>
        <fullName evidence="1">PHP domain-containing protein</fullName>
    </submittedName>
</protein>
<proteinExistence type="predicted"/>
<dbReference type="PANTHER" id="PTHR42924:SF3">
    <property type="entry name" value="POLYMERASE_HISTIDINOL PHOSPHATASE N-TERMINAL DOMAIN-CONTAINING PROTEIN"/>
    <property type="match status" value="1"/>
</dbReference>
<dbReference type="Proteomes" id="UP000617951">
    <property type="component" value="Unassembled WGS sequence"/>
</dbReference>
<gene>
    <name evidence="1" type="ORF">H8693_06570</name>
</gene>
<dbReference type="EMBL" id="JACRSS010000002">
    <property type="protein sequence ID" value="MBC8538595.1"/>
    <property type="molecule type" value="Genomic_DNA"/>
</dbReference>
<sequence length="235" mass="27380">MMVQVETHCHTAETSSCGRVPAAKIVADYKKAGYRMLITTDHYYERMWERPELAGRDWQEKMDAYMRGYRAARAAGEALGVRVLFATEIQFDGCAPHDFLIYGMSEEYMRAHPYLNRMRPEEFYAICRREGFYMIHAHPFRKGKEQPYLPVCYDAVEVFNGHPRHDSHNQRAVHFALENGLAMFSGTDYHWEEDCGRGGILLPEETDTMEKVVAYLRSRQAELIVTYEEGKEEEK</sequence>
<organism evidence="1 2">
    <name type="scientific">Guopingia tenuis</name>
    <dbReference type="NCBI Taxonomy" id="2763656"/>
    <lineage>
        <taxon>Bacteria</taxon>
        <taxon>Bacillati</taxon>
        <taxon>Bacillota</taxon>
        <taxon>Clostridia</taxon>
        <taxon>Christensenellales</taxon>
        <taxon>Christensenellaceae</taxon>
        <taxon>Guopingia</taxon>
    </lineage>
</organism>